<dbReference type="EMBL" id="JAPTGB010000004">
    <property type="protein sequence ID" value="MCZ0860060.1"/>
    <property type="molecule type" value="Genomic_DNA"/>
</dbReference>
<evidence type="ECO:0000256" key="1">
    <source>
        <dbReference type="SAM" id="Phobius"/>
    </source>
</evidence>
<comment type="caution">
    <text evidence="2">The sequence shown here is derived from an EMBL/GenBank/DDBJ whole genome shotgun (WGS) entry which is preliminary data.</text>
</comment>
<dbReference type="RefSeq" id="WP_268924282.1">
    <property type="nucleotide sequence ID" value="NZ_JAPTGB010000004.1"/>
</dbReference>
<keyword evidence="1" id="KW-0472">Membrane</keyword>
<keyword evidence="1" id="KW-0812">Transmembrane</keyword>
<sequence>MDKWGAVNTKLTKEGDVPRSTVVVCILAGVLIAGGLFVAGMYAAEPVIDEYLNETKGIIHLYDFYDLNIGEDQTAVYFIGSSIIGASIYPPYINQNLSNNDYNITTYNLYISSDTPRRRSIELQNIIASAPSLIIYGVTYRSVTDRAEWPDEQIVLVHSRLKILNDSLQLYSQKERNDLKIKPTIYYKKKFIPNAVSYTPVVHDPTFDYLNDPNGLISRRYYDTTKKPEQILKEANNPKDPWRPIVTNESTRYKQALIYNVQTLQNAGIPVVLINMPLHPLTSEKITDESRQNFYDLLNETGAKWYDMEFGCGDECFIDSHHMTFYGATQFAPRMAELIISEVKSGAVHYA</sequence>
<organism evidence="2 3">
    <name type="scientific">Methanocorpusculum petauri</name>
    <dbReference type="NCBI Taxonomy" id="3002863"/>
    <lineage>
        <taxon>Archaea</taxon>
        <taxon>Methanobacteriati</taxon>
        <taxon>Methanobacteriota</taxon>
        <taxon>Stenosarchaea group</taxon>
        <taxon>Methanomicrobia</taxon>
        <taxon>Methanomicrobiales</taxon>
        <taxon>Methanocorpusculaceae</taxon>
        <taxon>Methanocorpusculum</taxon>
    </lineage>
</organism>
<evidence type="ECO:0000313" key="3">
    <source>
        <dbReference type="Proteomes" id="UP001141422"/>
    </source>
</evidence>
<dbReference type="Proteomes" id="UP001141422">
    <property type="component" value="Unassembled WGS sequence"/>
</dbReference>
<keyword evidence="1" id="KW-1133">Transmembrane helix</keyword>
<feature type="transmembrane region" description="Helical" evidence="1">
    <location>
        <begin position="21"/>
        <end position="44"/>
    </location>
</feature>
<keyword evidence="3" id="KW-1185">Reference proteome</keyword>
<reference evidence="2" key="1">
    <citation type="submission" date="2022-12" db="EMBL/GenBank/DDBJ databases">
        <title>Isolation and characterisation of novel Methanocorpusculum spp. from native Australian herbivores indicates the genus is ancestrally host-associated.</title>
        <authorList>
            <person name="Volmer J.G."/>
            <person name="Soo R.M."/>
            <person name="Evans P.N."/>
            <person name="Hoedt E.C."/>
            <person name="Astorga Alsina A.L."/>
            <person name="Woodcroft B.J."/>
            <person name="Tyson G.W."/>
            <person name="Hugenholtz P."/>
            <person name="Morrison M."/>
        </authorList>
    </citation>
    <scope>NUCLEOTIDE SEQUENCE</scope>
    <source>
        <strain evidence="2">MG</strain>
    </source>
</reference>
<protein>
    <submittedName>
        <fullName evidence="2">Uncharacterized protein</fullName>
    </submittedName>
</protein>
<dbReference type="SUPFAM" id="SSF52266">
    <property type="entry name" value="SGNH hydrolase"/>
    <property type="match status" value="1"/>
</dbReference>
<evidence type="ECO:0000313" key="2">
    <source>
        <dbReference type="EMBL" id="MCZ0860060.1"/>
    </source>
</evidence>
<gene>
    <name evidence="2" type="ORF">O0S10_02300</name>
</gene>
<proteinExistence type="predicted"/>
<accession>A0ABT4IE97</accession>
<name>A0ABT4IE97_9EURY</name>